<name>A0AAW0QS10_9PEZI</name>
<dbReference type="GO" id="GO:0006488">
    <property type="term" value="P:dolichol-linked oligosaccharide biosynthetic process"/>
    <property type="evidence" value="ECO:0007669"/>
    <property type="project" value="InterPro"/>
</dbReference>
<keyword evidence="6" id="KW-0328">Glycosyltransferase</keyword>
<feature type="transmembrane region" description="Helical" evidence="15">
    <location>
        <begin position="501"/>
        <end position="523"/>
    </location>
</feature>
<dbReference type="EMBL" id="JAQQWP010000008">
    <property type="protein sequence ID" value="KAK8106484.1"/>
    <property type="molecule type" value="Genomic_DNA"/>
</dbReference>
<evidence type="ECO:0000256" key="11">
    <source>
        <dbReference type="ARBA" id="ARBA00023136"/>
    </source>
</evidence>
<proteinExistence type="inferred from homology"/>
<gene>
    <name evidence="16" type="ORF">PG999_009843</name>
</gene>
<comment type="subcellular location">
    <subcellularLocation>
        <location evidence="1">Endoplasmic reticulum membrane</location>
        <topology evidence="1">Multi-pass membrane protein</topology>
    </subcellularLocation>
</comment>
<feature type="transmembrane region" description="Helical" evidence="15">
    <location>
        <begin position="16"/>
        <end position="34"/>
    </location>
</feature>
<evidence type="ECO:0000256" key="15">
    <source>
        <dbReference type="SAM" id="Phobius"/>
    </source>
</evidence>
<evidence type="ECO:0000256" key="14">
    <source>
        <dbReference type="ARBA" id="ARBA00048064"/>
    </source>
</evidence>
<feature type="transmembrane region" description="Helical" evidence="15">
    <location>
        <begin position="640"/>
        <end position="659"/>
    </location>
</feature>
<comment type="catalytic activity">
    <reaction evidence="14">
        <text>an alpha-D-Glc-(1-&gt;3)-alpha-D-Glc-(1-&gt;3)-alpha-D-Man-(1-&gt;2)-alpha-D-Man-(1-&gt;2)-alpha-D-Man-(1-&gt;3)-[alpha-D-Man-(1-&gt;2)-alpha-D-Man-(1-&gt;3)-[alpha-D-Man-(1-&gt;2)-alpha-D-Man-(1-&gt;6)]-alpha-D-Man-(1-&gt;6)]-beta-D-Man-(1-&gt;4)-beta-D-GlcNAc-(1-&gt;4)-alpha-D-GlcNAc-diphospho-di-trans,poly-cis-dolichol + a di-trans,poly-cis-dolichyl beta-D-glucosyl phosphate = a alpha-D-Glc-(1-&gt;2)-alpha-D-Glc-(1-&gt;3)-alpha-D-Glc-(1-&gt;3)-alpha-D-Man-(1-&gt;2)-alpha-D-Man-(1-&gt;2)-alpha-D-Man-(1-&gt;3)-[alpha-D-Man-(1-&gt;2)-alpha-D-Man-(1-&gt;3)-[alpha-D-Man-(1-&gt;2)-alpha-D-Man-(1-&gt;6)]-alpha-D-Man-(1-&gt;6)]-beta-D-Man-(1-&gt;4)-beta-D-GlcNAc-(1-&gt;4)-alpha-D-GlcNAc-diphospho-di-trans,poly-cis-dolichol + a di-trans,poly-cis-dolichyl phosphate + H(+)</text>
        <dbReference type="Rhea" id="RHEA:29543"/>
        <dbReference type="Rhea" id="RHEA-COMP:19498"/>
        <dbReference type="Rhea" id="RHEA-COMP:19502"/>
        <dbReference type="Rhea" id="RHEA-COMP:19512"/>
        <dbReference type="Rhea" id="RHEA-COMP:19522"/>
        <dbReference type="ChEBI" id="CHEBI:15378"/>
        <dbReference type="ChEBI" id="CHEBI:57525"/>
        <dbReference type="ChEBI" id="CHEBI:57683"/>
        <dbReference type="ChEBI" id="CHEBI:132522"/>
        <dbReference type="ChEBI" id="CHEBI:132523"/>
        <dbReference type="EC" id="2.4.1.256"/>
    </reaction>
    <physiologicalReaction direction="left-to-right" evidence="14">
        <dbReference type="Rhea" id="RHEA:29544"/>
    </physiologicalReaction>
</comment>
<dbReference type="AlphaFoldDB" id="A0AAW0QS10"/>
<evidence type="ECO:0000256" key="9">
    <source>
        <dbReference type="ARBA" id="ARBA00022824"/>
    </source>
</evidence>
<comment type="similarity">
    <text evidence="3">Belongs to the ALG10 glucosyltransferase family.</text>
</comment>
<evidence type="ECO:0000256" key="6">
    <source>
        <dbReference type="ARBA" id="ARBA00022676"/>
    </source>
</evidence>
<comment type="function">
    <text evidence="13">Dol-P-Glc:Glc(2)Man(9)GlcNAc(2)-PP-Dol alpha-1,2-glucosyltransferase that operates in the biosynthetic pathway of dolichol-linked oligosaccharides, the glycan precursors employed in protein asparagine (N)-glycosylation. The assembly of dolichol-linked oligosaccharides begins on the cytosolic side of the endoplasmic reticulum membrane and finishes in its lumen. The sequential addition of sugars to dolichol pyrophosphate produces dolichol-linked oligosaccharides containing fourteen sugars, including two GlcNAcs, nine mannoses and three glucoses. Once assembled, the oligosaccharide is transferred from the lipid to nascent proteins by oligosaccharyltransferases. In the lumen of the endoplasmic reticulum, adds the third and last glucose residue from dolichyl phosphate glucose (Dol-P-Glc) onto the lipid-linked oligosaccharide intermediate Glc(2)Man(9)GlcNAc(2)-PP-Dol to produce Glc(3)Man(9)GlcNAc(2)-PP-Dol.</text>
</comment>
<evidence type="ECO:0000313" key="16">
    <source>
        <dbReference type="EMBL" id="KAK8106484.1"/>
    </source>
</evidence>
<accession>A0AAW0QS10</accession>
<feature type="transmembrane region" description="Helical" evidence="15">
    <location>
        <begin position="388"/>
        <end position="407"/>
    </location>
</feature>
<dbReference type="GO" id="GO:0106073">
    <property type="term" value="F:dolichyl pyrophosphate Glc2Man9GlcNAc2 alpha-1,2-glucosyltransferase activity"/>
    <property type="evidence" value="ECO:0007669"/>
    <property type="project" value="UniProtKB-EC"/>
</dbReference>
<evidence type="ECO:0000256" key="10">
    <source>
        <dbReference type="ARBA" id="ARBA00022989"/>
    </source>
</evidence>
<keyword evidence="9" id="KW-0256">Endoplasmic reticulum</keyword>
<evidence type="ECO:0000256" key="3">
    <source>
        <dbReference type="ARBA" id="ARBA00010600"/>
    </source>
</evidence>
<feature type="transmembrane region" description="Helical" evidence="15">
    <location>
        <begin position="100"/>
        <end position="118"/>
    </location>
</feature>
<dbReference type="Pfam" id="PF04922">
    <property type="entry name" value="DIE2_ALG10"/>
    <property type="match status" value="1"/>
</dbReference>
<feature type="transmembrane region" description="Helical" evidence="15">
    <location>
        <begin position="458"/>
        <end position="481"/>
    </location>
</feature>
<keyword evidence="11 15" id="KW-0472">Membrane</keyword>
<dbReference type="Proteomes" id="UP001392437">
    <property type="component" value="Unassembled WGS sequence"/>
</dbReference>
<evidence type="ECO:0000256" key="7">
    <source>
        <dbReference type="ARBA" id="ARBA00022679"/>
    </source>
</evidence>
<evidence type="ECO:0000256" key="1">
    <source>
        <dbReference type="ARBA" id="ARBA00004477"/>
    </source>
</evidence>
<feature type="transmembrane region" description="Helical" evidence="15">
    <location>
        <begin position="46"/>
        <end position="66"/>
    </location>
</feature>
<keyword evidence="10 15" id="KW-1133">Transmembrane helix</keyword>
<protein>
    <recommendedName>
        <fullName evidence="5">Dol-P-Glc:Glc(2)Man(9)GlcNAc(2)-PP-Dol alpha-1,2-glucosyltransferase</fullName>
        <ecNumber evidence="4">2.4.1.256</ecNumber>
    </recommendedName>
    <alternativeName>
        <fullName evidence="12">Asparagine-linked glycosylation protein 10</fullName>
    </alternativeName>
</protein>
<dbReference type="PANTHER" id="PTHR12989">
    <property type="entry name" value="ALPHA-1,2-GLUCOSYLTRANSFERASE ALG10"/>
    <property type="match status" value="1"/>
</dbReference>
<comment type="pathway">
    <text evidence="2">Protein modification; protein glycosylation.</text>
</comment>
<dbReference type="EC" id="2.4.1.256" evidence="4"/>
<keyword evidence="17" id="KW-1185">Reference proteome</keyword>
<evidence type="ECO:0000256" key="8">
    <source>
        <dbReference type="ARBA" id="ARBA00022692"/>
    </source>
</evidence>
<dbReference type="PANTHER" id="PTHR12989:SF10">
    <property type="entry name" value="DOL-P-GLC:GLC(2)MAN(9)GLCNAC(2)-PP-DOL ALPHA-1,2-GLUCOSYLTRANSFERASE-RELATED"/>
    <property type="match status" value="1"/>
</dbReference>
<sequence length="683" mass="76616">MESLTKALDLVLDQKFLFTLISGLFVVALWRFSLQHKDRGFDVNALVKFGLFNSVLLLFASVWVSYVNASVPAPYLDEFFHIPQTQVYCQGRYSQWDDKITTPPGLYLAAIAWARFVGKTDCSAQTLRQFNVVAIFWVSLFATFCRPTLKGAWSSALQSNFALHTGLNIALFPVLFFFSGLFYTDVLSTCIVLAAYSNHSARISGNGPPSWLNDVYTIALGVVALFMRQTNVFWVVVYMGGLEAVAALKSLEDRTLPDGPHFTRTHARLQLFPWKYTPGQVCSPAEGKQLQCFPWWYTLGQIYDPAVGDAWPGDLALCIASLVCGVLRVPYGQGLVLGPLRVPYGNTFTVLRRVYPQITTLALFVGFVIWNGGVVLGDKSNHVATLHLPQMLYIWPLFAFFSAPLLLPQVLRCLNATYRFVTGSSPKAVTSRETKPSSHEEKSALLRAFNVVFANGPILSALLVMACLMVGLVIVHFNTIIHPFTLADNRHYMFYVFRYSILRGSLVRHALVPAYVFCGWLSWSALYDSRPSWSACNAPSTTKAVDRKPDSSARKPLVLGNEVSQSPPTSTVIILLLTTALSLMTAPLVEPRYFILPWVFWRLLVPAWSIDDLLGTLQISTGKPSSVWLVRLGNRFDVRLVLESIWFFLINGITMYIFLTRPFYWKSEDGTLLDGGNIQRFMW</sequence>
<dbReference type="GO" id="GO:0005789">
    <property type="term" value="C:endoplasmic reticulum membrane"/>
    <property type="evidence" value="ECO:0007669"/>
    <property type="project" value="UniProtKB-SubCell"/>
</dbReference>
<evidence type="ECO:0000256" key="4">
    <source>
        <dbReference type="ARBA" id="ARBA00011967"/>
    </source>
</evidence>
<reference evidence="16 17" key="1">
    <citation type="submission" date="2023-01" db="EMBL/GenBank/DDBJ databases">
        <title>Analysis of 21 Apiospora genomes using comparative genomics revels a genus with tremendous synthesis potential of carbohydrate active enzymes and secondary metabolites.</title>
        <authorList>
            <person name="Sorensen T."/>
        </authorList>
    </citation>
    <scope>NUCLEOTIDE SEQUENCE [LARGE SCALE GENOMIC DNA]</scope>
    <source>
        <strain evidence="16 17">CBS 117206</strain>
    </source>
</reference>
<keyword evidence="8 15" id="KW-0812">Transmembrane</keyword>
<evidence type="ECO:0000313" key="17">
    <source>
        <dbReference type="Proteomes" id="UP001392437"/>
    </source>
</evidence>
<keyword evidence="7" id="KW-0808">Transferase</keyword>
<dbReference type="InterPro" id="IPR016900">
    <property type="entry name" value="Alg10"/>
</dbReference>
<feature type="transmembrane region" description="Helical" evidence="15">
    <location>
        <begin position="130"/>
        <end position="149"/>
    </location>
</feature>
<comment type="caution">
    <text evidence="16">The sequence shown here is derived from an EMBL/GenBank/DDBJ whole genome shotgun (WGS) entry which is preliminary data.</text>
</comment>
<feature type="transmembrane region" description="Helical" evidence="15">
    <location>
        <begin position="169"/>
        <end position="194"/>
    </location>
</feature>
<evidence type="ECO:0000256" key="12">
    <source>
        <dbReference type="ARBA" id="ARBA00032069"/>
    </source>
</evidence>
<organism evidence="16 17">
    <name type="scientific">Apiospora kogelbergensis</name>
    <dbReference type="NCBI Taxonomy" id="1337665"/>
    <lineage>
        <taxon>Eukaryota</taxon>
        <taxon>Fungi</taxon>
        <taxon>Dikarya</taxon>
        <taxon>Ascomycota</taxon>
        <taxon>Pezizomycotina</taxon>
        <taxon>Sordariomycetes</taxon>
        <taxon>Xylariomycetidae</taxon>
        <taxon>Amphisphaeriales</taxon>
        <taxon>Apiosporaceae</taxon>
        <taxon>Apiospora</taxon>
    </lineage>
</organism>
<evidence type="ECO:0000256" key="2">
    <source>
        <dbReference type="ARBA" id="ARBA00004922"/>
    </source>
</evidence>
<evidence type="ECO:0000256" key="13">
    <source>
        <dbReference type="ARBA" id="ARBA00044727"/>
    </source>
</evidence>
<evidence type="ECO:0000256" key="5">
    <source>
        <dbReference type="ARBA" id="ARBA00018512"/>
    </source>
</evidence>
<feature type="transmembrane region" description="Helical" evidence="15">
    <location>
        <begin position="354"/>
        <end position="376"/>
    </location>
</feature>